<name>A0AAE0GHN6_9CHLO</name>
<feature type="compositionally biased region" description="Low complexity" evidence="1">
    <location>
        <begin position="13"/>
        <end position="32"/>
    </location>
</feature>
<organism evidence="2 3">
    <name type="scientific">Cymbomonas tetramitiformis</name>
    <dbReference type="NCBI Taxonomy" id="36881"/>
    <lineage>
        <taxon>Eukaryota</taxon>
        <taxon>Viridiplantae</taxon>
        <taxon>Chlorophyta</taxon>
        <taxon>Pyramimonadophyceae</taxon>
        <taxon>Pyramimonadales</taxon>
        <taxon>Pyramimonadaceae</taxon>
        <taxon>Cymbomonas</taxon>
    </lineage>
</organism>
<reference evidence="2 3" key="1">
    <citation type="journal article" date="2015" name="Genome Biol. Evol.">
        <title>Comparative Genomics of a Bacterivorous Green Alga Reveals Evolutionary Causalities and Consequences of Phago-Mixotrophic Mode of Nutrition.</title>
        <authorList>
            <person name="Burns J.A."/>
            <person name="Paasch A."/>
            <person name="Narechania A."/>
            <person name="Kim E."/>
        </authorList>
    </citation>
    <scope>NUCLEOTIDE SEQUENCE [LARGE SCALE GENOMIC DNA]</scope>
    <source>
        <strain evidence="2 3">PLY_AMNH</strain>
    </source>
</reference>
<dbReference type="AlphaFoldDB" id="A0AAE0GHN6"/>
<feature type="region of interest" description="Disordered" evidence="1">
    <location>
        <begin position="1"/>
        <end position="53"/>
    </location>
</feature>
<sequence>MANENTTEFPSDTTVAPTASPTLTPSTFSPITQARGTSHPISQHPTTSPTLSAAPAQVCTVHWGTETTEYGSRSPATDGGTSSAECPAGYIATQCECDIQRCDGAYFSSNTSCSAMNAVWYSMQPGVRAKATCTLVDNAEACHVSDVVIQGTVVEAVCPADTILTELECDSWANTHQLVYIAPLALRHAVAVLDAAIPRARCYVLCSNSSESCFSGCSCNELCAFSSPPYTSNSAPSACGCASGCACGYAPSACVCASGCARSACVPASGCAPSGCGCASEVP</sequence>
<comment type="caution">
    <text evidence="2">The sequence shown here is derived from an EMBL/GenBank/DDBJ whole genome shotgun (WGS) entry which is preliminary data.</text>
</comment>
<proteinExistence type="predicted"/>
<feature type="compositionally biased region" description="Polar residues" evidence="1">
    <location>
        <begin position="34"/>
        <end position="51"/>
    </location>
</feature>
<feature type="compositionally biased region" description="Polar residues" evidence="1">
    <location>
        <begin position="1"/>
        <end position="12"/>
    </location>
</feature>
<accession>A0AAE0GHN6</accession>
<keyword evidence="3" id="KW-1185">Reference proteome</keyword>
<evidence type="ECO:0000256" key="1">
    <source>
        <dbReference type="SAM" id="MobiDB-lite"/>
    </source>
</evidence>
<dbReference type="Proteomes" id="UP001190700">
    <property type="component" value="Unassembled WGS sequence"/>
</dbReference>
<dbReference type="EMBL" id="LGRX02005539">
    <property type="protein sequence ID" value="KAK3278257.1"/>
    <property type="molecule type" value="Genomic_DNA"/>
</dbReference>
<evidence type="ECO:0000313" key="2">
    <source>
        <dbReference type="EMBL" id="KAK3278257.1"/>
    </source>
</evidence>
<protein>
    <submittedName>
        <fullName evidence="2">Uncharacterized protein</fullName>
    </submittedName>
</protein>
<gene>
    <name evidence="2" type="ORF">CYMTET_13787</name>
</gene>
<evidence type="ECO:0000313" key="3">
    <source>
        <dbReference type="Proteomes" id="UP001190700"/>
    </source>
</evidence>